<accession>A0ABP9FDX4</accession>
<sequence>MELRSVNWVLSAVLLFSMLVPVEAARRALVIGNGQYRHAPLSNPANDATDMAQALKQLDFQVTLLSDLDRSELRGAIRQFGNNLAEDDVGLFYYAGHGMQLDGENFLIPVGSDIQAEDEIPDEGVSVNAVLRKMNAAGNHTNILILDACRNNPFQSEFRSASRGLRRIDGPVGSIIAFSTAPGSVAADGEGRNGLYTRHLLNYLRTSGLTLQQVFTRVRNDVRQGSGGKQIPWESSALTGDVYLAGAPQKAVTDGEALLWQLAQEDGSELMLNKYLARHPEGRFAAKAKAMLQRELGADMARELLVRADYLYFDNHDEVAAFKLYQQAAKQGNPSAMASLAKMWAHGRATGFGKDMEKARYWATQAMPKIRPLAELGHVSSQYQYAVLLKNIDEDHETARHYYELAAHQGHMSAMNNLAGIYTDGDGVEVDYGKANAWYQRAIDAGSATALSNLGSAYLLGRGVSINLAKGLALKRESAQRGDLSAQYDMAKMIRDGEGIEADPARAVALFRKVAERGHGDAAAALGYAYSVGKGVEQDDELALQWYQTGVKLGSAWAMENLGTRYLDGRGVEQDHSEALRLFRRAMTLGKSSAIRRMGVMYEKGQGVSKDLDRANQLYLQAAEEGDAQAMYFLGINYDHGLGFSSDDRKARQWYRKAINEGNIAAAVELGYLLSKGKGGHQDEQQAAELYRQAYEQGNLQGKAYYAIALYNGDGVTRDRKLGARLLQEAAREGSQWAQRQLEQLRL</sequence>
<evidence type="ECO:0000313" key="3">
    <source>
        <dbReference type="EMBL" id="GAA4898005.1"/>
    </source>
</evidence>
<comment type="caution">
    <text evidence="3">The sequence shown here is derived from an EMBL/GenBank/DDBJ whole genome shotgun (WGS) entry which is preliminary data.</text>
</comment>
<dbReference type="SMART" id="SM00671">
    <property type="entry name" value="SEL1"/>
    <property type="match status" value="12"/>
</dbReference>
<dbReference type="Gene3D" id="1.25.40.10">
    <property type="entry name" value="Tetratricopeptide repeat domain"/>
    <property type="match status" value="2"/>
</dbReference>
<reference evidence="4" key="1">
    <citation type="journal article" date="2019" name="Int. J. Syst. Evol. Microbiol.">
        <title>The Global Catalogue of Microorganisms (GCM) 10K type strain sequencing project: providing services to taxonomists for standard genome sequencing and annotation.</title>
        <authorList>
            <consortium name="The Broad Institute Genomics Platform"/>
            <consortium name="The Broad Institute Genome Sequencing Center for Infectious Disease"/>
            <person name="Wu L."/>
            <person name="Ma J."/>
        </authorList>
    </citation>
    <scope>NUCLEOTIDE SEQUENCE [LARGE SCALE GENOMIC DNA]</scope>
    <source>
        <strain evidence="4">JCM 18401</strain>
    </source>
</reference>
<evidence type="ECO:0000313" key="4">
    <source>
        <dbReference type="Proteomes" id="UP001499988"/>
    </source>
</evidence>
<dbReference type="PROSITE" id="PS50208">
    <property type="entry name" value="CASPASE_P20"/>
    <property type="match status" value="1"/>
</dbReference>
<dbReference type="InterPro" id="IPR011600">
    <property type="entry name" value="Pept_C14_caspase"/>
</dbReference>
<protein>
    <recommendedName>
        <fullName evidence="2">Caspase family p20 domain-containing protein</fullName>
    </recommendedName>
</protein>
<dbReference type="InterPro" id="IPR006597">
    <property type="entry name" value="Sel1-like"/>
</dbReference>
<dbReference type="Proteomes" id="UP001499988">
    <property type="component" value="Unassembled WGS sequence"/>
</dbReference>
<keyword evidence="4" id="KW-1185">Reference proteome</keyword>
<dbReference type="Pfam" id="PF00656">
    <property type="entry name" value="Peptidase_C14"/>
    <property type="match status" value="1"/>
</dbReference>
<gene>
    <name evidence="3" type="ORF">GCM10023333_34190</name>
</gene>
<organism evidence="3 4">
    <name type="scientific">Ferrimonas pelagia</name>
    <dbReference type="NCBI Taxonomy" id="1177826"/>
    <lineage>
        <taxon>Bacteria</taxon>
        <taxon>Pseudomonadati</taxon>
        <taxon>Pseudomonadota</taxon>
        <taxon>Gammaproteobacteria</taxon>
        <taxon>Alteromonadales</taxon>
        <taxon>Ferrimonadaceae</taxon>
        <taxon>Ferrimonas</taxon>
    </lineage>
</organism>
<name>A0ABP9FDX4_9GAMM</name>
<dbReference type="InterPro" id="IPR001309">
    <property type="entry name" value="Pept_C14_p20"/>
</dbReference>
<dbReference type="InterPro" id="IPR015917">
    <property type="entry name" value="Pept_C14A"/>
</dbReference>
<evidence type="ECO:0000259" key="2">
    <source>
        <dbReference type="PROSITE" id="PS50208"/>
    </source>
</evidence>
<dbReference type="SUPFAM" id="SSF81901">
    <property type="entry name" value="HCP-like"/>
    <property type="match status" value="3"/>
</dbReference>
<dbReference type="SUPFAM" id="SSF52129">
    <property type="entry name" value="Caspase-like"/>
    <property type="match status" value="1"/>
</dbReference>
<proteinExistence type="inferred from homology"/>
<dbReference type="Gene3D" id="3.40.50.1460">
    <property type="match status" value="1"/>
</dbReference>
<dbReference type="EMBL" id="BAABJZ010000099">
    <property type="protein sequence ID" value="GAA4898005.1"/>
    <property type="molecule type" value="Genomic_DNA"/>
</dbReference>
<dbReference type="PANTHER" id="PTHR43628">
    <property type="entry name" value="ACTIVATOR OF C KINASE PROTEIN 1-RELATED"/>
    <property type="match status" value="1"/>
</dbReference>
<comment type="similarity">
    <text evidence="1">Belongs to the peptidase C14A family.</text>
</comment>
<dbReference type="InterPro" id="IPR011990">
    <property type="entry name" value="TPR-like_helical_dom_sf"/>
</dbReference>
<dbReference type="InterPro" id="IPR029030">
    <property type="entry name" value="Caspase-like_dom_sf"/>
</dbReference>
<dbReference type="InterPro" id="IPR052945">
    <property type="entry name" value="Mitotic_Regulator"/>
</dbReference>
<dbReference type="SMART" id="SM00115">
    <property type="entry name" value="CASc"/>
    <property type="match status" value="1"/>
</dbReference>
<dbReference type="RefSeq" id="WP_345336677.1">
    <property type="nucleotide sequence ID" value="NZ_BAABJZ010000099.1"/>
</dbReference>
<feature type="domain" description="Caspase family p20" evidence="2">
    <location>
        <begin position="24"/>
        <end position="153"/>
    </location>
</feature>
<dbReference type="PANTHER" id="PTHR43628:SF1">
    <property type="entry name" value="CHITIN SYNTHASE REGULATORY FACTOR 2-RELATED"/>
    <property type="match status" value="1"/>
</dbReference>
<evidence type="ECO:0000256" key="1">
    <source>
        <dbReference type="ARBA" id="ARBA00010134"/>
    </source>
</evidence>
<dbReference type="Pfam" id="PF08238">
    <property type="entry name" value="Sel1"/>
    <property type="match status" value="12"/>
</dbReference>